<sequence>MKIGILVDSSSGLTNETTKNTNIEVLPLHILVENTKDYLDTQEIKTEFKIYDQIKNKVHVTTSQASPGELTEKYEKMLKKYDHIIHLSIPSNLSGMFQTSVMVSKMDEFAGRVTVLNHFLAANILAKIAFKFNEMVKNENIQIEDFQKEIDEWSKNSLLYLIPSDYSSLAKGGRAKSVLLSVLKLFKTKLAIQWEEKPRKGGISRTITGLIEKLYDAIVTKFKEKFKLLLVYTEVVSQKLIETIREKMNLKKINYQEEILPTSFACHAGLDTVAIIAYKEELE</sequence>
<evidence type="ECO:0000256" key="1">
    <source>
        <dbReference type="ARBA" id="ARBA00023121"/>
    </source>
</evidence>
<dbReference type="InterPro" id="IPR003797">
    <property type="entry name" value="DegV"/>
</dbReference>
<dbReference type="RefSeq" id="WP_084449262.1">
    <property type="nucleotide sequence ID" value="NZ_CP017015.1"/>
</dbReference>
<reference evidence="2 3" key="1">
    <citation type="submission" date="2016-08" db="EMBL/GenBank/DDBJ databases">
        <title>Complete genome sequence of Spiroplasma helicoides TABS-2 (DSM 22551).</title>
        <authorList>
            <person name="Shen W.-Y."/>
            <person name="Lo W.-S."/>
            <person name="Lai Y.-C."/>
            <person name="Kuo C.-H."/>
        </authorList>
    </citation>
    <scope>NUCLEOTIDE SEQUENCE [LARGE SCALE GENOMIC DNA]</scope>
    <source>
        <strain evidence="2 3">TABS-2</strain>
    </source>
</reference>
<dbReference type="NCBIfam" id="TIGR00762">
    <property type="entry name" value="DegV"/>
    <property type="match status" value="1"/>
</dbReference>
<dbReference type="Gene3D" id="3.30.1180.10">
    <property type="match status" value="1"/>
</dbReference>
<dbReference type="GO" id="GO:0008289">
    <property type="term" value="F:lipid binding"/>
    <property type="evidence" value="ECO:0007669"/>
    <property type="project" value="UniProtKB-KW"/>
</dbReference>
<protein>
    <submittedName>
        <fullName evidence="2">Fatty acid-binding protein DegV</fullName>
    </submittedName>
</protein>
<dbReference type="PANTHER" id="PTHR33434:SF2">
    <property type="entry name" value="FATTY ACID-BINDING PROTEIN TM_1468"/>
    <property type="match status" value="1"/>
</dbReference>
<dbReference type="OrthoDB" id="391635at2"/>
<dbReference type="KEGG" id="shj:SHELI_v1c08140"/>
<evidence type="ECO:0000313" key="3">
    <source>
        <dbReference type="Proteomes" id="UP000094378"/>
    </source>
</evidence>
<name>A0A1B3SLG6_9MOLU</name>
<dbReference type="SUPFAM" id="SSF82549">
    <property type="entry name" value="DAK1/DegV-like"/>
    <property type="match status" value="1"/>
</dbReference>
<dbReference type="PROSITE" id="PS51482">
    <property type="entry name" value="DEGV"/>
    <property type="match status" value="1"/>
</dbReference>
<accession>A0A1B3SLG6</accession>
<dbReference type="AlphaFoldDB" id="A0A1B3SLG6"/>
<organism evidence="2 3">
    <name type="scientific">Spiroplasma helicoides</name>
    <dbReference type="NCBI Taxonomy" id="216938"/>
    <lineage>
        <taxon>Bacteria</taxon>
        <taxon>Bacillati</taxon>
        <taxon>Mycoplasmatota</taxon>
        <taxon>Mollicutes</taxon>
        <taxon>Entomoplasmatales</taxon>
        <taxon>Spiroplasmataceae</taxon>
        <taxon>Spiroplasma</taxon>
    </lineage>
</organism>
<keyword evidence="3" id="KW-1185">Reference proteome</keyword>
<dbReference type="InterPro" id="IPR043168">
    <property type="entry name" value="DegV_C"/>
</dbReference>
<dbReference type="PANTHER" id="PTHR33434">
    <property type="entry name" value="DEGV DOMAIN-CONTAINING PROTEIN DR_1986-RELATED"/>
    <property type="match status" value="1"/>
</dbReference>
<dbReference type="Proteomes" id="UP000094378">
    <property type="component" value="Chromosome"/>
</dbReference>
<dbReference type="InterPro" id="IPR050270">
    <property type="entry name" value="DegV_domain_contain"/>
</dbReference>
<gene>
    <name evidence="2" type="primary">degV</name>
    <name evidence="2" type="ORF">SHELI_v1c08140</name>
</gene>
<proteinExistence type="predicted"/>
<evidence type="ECO:0000313" key="2">
    <source>
        <dbReference type="EMBL" id="AOG60763.1"/>
    </source>
</evidence>
<keyword evidence="1" id="KW-0446">Lipid-binding</keyword>
<dbReference type="Pfam" id="PF02645">
    <property type="entry name" value="DegV"/>
    <property type="match status" value="1"/>
</dbReference>
<dbReference type="Gene3D" id="3.40.50.10170">
    <property type="match status" value="1"/>
</dbReference>
<dbReference type="EMBL" id="CP017015">
    <property type="protein sequence ID" value="AOG60763.1"/>
    <property type="molecule type" value="Genomic_DNA"/>
</dbReference>
<dbReference type="STRING" id="216938.SHELI_v1c08140"/>